<dbReference type="PRINTS" id="PR00111">
    <property type="entry name" value="ABHYDROLASE"/>
</dbReference>
<dbReference type="AlphaFoldDB" id="A0A8H3EYJ2"/>
<dbReference type="GO" id="GO:0047372">
    <property type="term" value="F:monoacylglycerol lipase activity"/>
    <property type="evidence" value="ECO:0007669"/>
    <property type="project" value="TreeGrafter"/>
</dbReference>
<dbReference type="Pfam" id="PF12697">
    <property type="entry name" value="Abhydrolase_6"/>
    <property type="match status" value="1"/>
</dbReference>
<evidence type="ECO:0000313" key="2">
    <source>
        <dbReference type="EMBL" id="CAF9914892.1"/>
    </source>
</evidence>
<dbReference type="Proteomes" id="UP000664534">
    <property type="component" value="Unassembled WGS sequence"/>
</dbReference>
<dbReference type="OrthoDB" id="2498029at2759"/>
<evidence type="ECO:0000259" key="1">
    <source>
        <dbReference type="Pfam" id="PF12697"/>
    </source>
</evidence>
<keyword evidence="3" id="KW-1185">Reference proteome</keyword>
<evidence type="ECO:0000313" key="3">
    <source>
        <dbReference type="Proteomes" id="UP000664534"/>
    </source>
</evidence>
<comment type="caution">
    <text evidence="2">The sequence shown here is derived from an EMBL/GenBank/DDBJ whole genome shotgun (WGS) entry which is preliminary data.</text>
</comment>
<reference evidence="2" key="1">
    <citation type="submission" date="2021-03" db="EMBL/GenBank/DDBJ databases">
        <authorList>
            <person name="Tagirdzhanova G."/>
        </authorList>
    </citation>
    <scope>NUCLEOTIDE SEQUENCE</scope>
</reference>
<dbReference type="SUPFAM" id="SSF53474">
    <property type="entry name" value="alpha/beta-Hydrolases"/>
    <property type="match status" value="1"/>
</dbReference>
<name>A0A8H3EYJ2_9LECA</name>
<proteinExistence type="predicted"/>
<sequence>MASSITSYGSLKAHHGHIYYEQEGDKSGHAALFIHGLGGTTNTYQPLISSLQDFNLVRFDWAGHGRSTLPQKTSIDSYVEDAEDIIAHFSLKDITVVGHSLGCLVALTLAAKQPSLISKLVLYGPIKAPPQAGRDGAKARAESVRKGGMAAVADTVVGNAFAAQTKTERPEIVAFGRELLSRQNAEGYALACLSLAESRDPEWSAIKAETTIVSGSEDKVSTPALCKAIAEELGHTKVDLITFEGVGHWHTLENAKESAEVLRSAVSS</sequence>
<dbReference type="PANTHER" id="PTHR43798">
    <property type="entry name" value="MONOACYLGLYCEROL LIPASE"/>
    <property type="match status" value="1"/>
</dbReference>
<dbReference type="GO" id="GO:0046464">
    <property type="term" value="P:acylglycerol catabolic process"/>
    <property type="evidence" value="ECO:0007669"/>
    <property type="project" value="TreeGrafter"/>
</dbReference>
<dbReference type="InterPro" id="IPR029058">
    <property type="entry name" value="AB_hydrolase_fold"/>
</dbReference>
<accession>A0A8H3EYJ2</accession>
<dbReference type="Gene3D" id="3.40.50.1820">
    <property type="entry name" value="alpha/beta hydrolase"/>
    <property type="match status" value="1"/>
</dbReference>
<gene>
    <name evidence="2" type="ORF">IMSHALPRED_002274</name>
</gene>
<protein>
    <recommendedName>
        <fullName evidence="1">AB hydrolase-1 domain-containing protein</fullName>
    </recommendedName>
</protein>
<dbReference type="PANTHER" id="PTHR43798:SF5">
    <property type="entry name" value="MONOACYLGLYCEROL LIPASE ABHD6"/>
    <property type="match status" value="1"/>
</dbReference>
<dbReference type="InterPro" id="IPR050266">
    <property type="entry name" value="AB_hydrolase_sf"/>
</dbReference>
<dbReference type="InterPro" id="IPR000073">
    <property type="entry name" value="AB_hydrolase_1"/>
</dbReference>
<dbReference type="EMBL" id="CAJPDT010000014">
    <property type="protein sequence ID" value="CAF9914892.1"/>
    <property type="molecule type" value="Genomic_DNA"/>
</dbReference>
<dbReference type="GO" id="GO:0016020">
    <property type="term" value="C:membrane"/>
    <property type="evidence" value="ECO:0007669"/>
    <property type="project" value="TreeGrafter"/>
</dbReference>
<organism evidence="2 3">
    <name type="scientific">Imshaugia aleurites</name>
    <dbReference type="NCBI Taxonomy" id="172621"/>
    <lineage>
        <taxon>Eukaryota</taxon>
        <taxon>Fungi</taxon>
        <taxon>Dikarya</taxon>
        <taxon>Ascomycota</taxon>
        <taxon>Pezizomycotina</taxon>
        <taxon>Lecanoromycetes</taxon>
        <taxon>OSLEUM clade</taxon>
        <taxon>Lecanoromycetidae</taxon>
        <taxon>Lecanorales</taxon>
        <taxon>Lecanorineae</taxon>
        <taxon>Parmeliaceae</taxon>
        <taxon>Imshaugia</taxon>
    </lineage>
</organism>
<feature type="domain" description="AB hydrolase-1" evidence="1">
    <location>
        <begin position="32"/>
        <end position="260"/>
    </location>
</feature>